<dbReference type="InterPro" id="IPR015433">
    <property type="entry name" value="PI3/4_kinase"/>
</dbReference>
<feature type="domain" description="PIK helical" evidence="10">
    <location>
        <begin position="754"/>
        <end position="937"/>
    </location>
</feature>
<dbReference type="Gene3D" id="3.30.1010.10">
    <property type="entry name" value="Phosphatidylinositol 3-kinase Catalytic Subunit, Chain A, domain 4"/>
    <property type="match status" value="1"/>
</dbReference>
<gene>
    <name evidence="11" type="ORF">DL89DRAFT_203274</name>
</gene>
<dbReference type="InterPro" id="IPR042236">
    <property type="entry name" value="PI3K_accessory_sf"/>
</dbReference>
<evidence type="ECO:0000256" key="2">
    <source>
        <dbReference type="ARBA" id="ARBA00006209"/>
    </source>
</evidence>
<evidence type="ECO:0000256" key="3">
    <source>
        <dbReference type="ARBA" id="ARBA00012169"/>
    </source>
</evidence>
<dbReference type="PANTHER" id="PTHR10048">
    <property type="entry name" value="PHOSPHATIDYLINOSITOL KINASE"/>
    <property type="match status" value="1"/>
</dbReference>
<dbReference type="SMART" id="SM00145">
    <property type="entry name" value="PI3Ka"/>
    <property type="match status" value="1"/>
</dbReference>
<dbReference type="PROSITE" id="PS00916">
    <property type="entry name" value="PI3_4_KINASE_2"/>
    <property type="match status" value="1"/>
</dbReference>
<dbReference type="PROSITE" id="PS51545">
    <property type="entry name" value="PIK_HELICAL"/>
    <property type="match status" value="1"/>
</dbReference>
<dbReference type="InterPro" id="IPR000403">
    <property type="entry name" value="PI3/4_kinase_cat_dom"/>
</dbReference>
<dbReference type="Proteomes" id="UP000193922">
    <property type="component" value="Unassembled WGS sequence"/>
</dbReference>
<evidence type="ECO:0000256" key="1">
    <source>
        <dbReference type="ARBA" id="ARBA00001686"/>
    </source>
</evidence>
<comment type="caution">
    <text evidence="11">The sequence shown here is derived from an EMBL/GenBank/DDBJ whole genome shotgun (WGS) entry which is preliminary data.</text>
</comment>
<keyword evidence="4" id="KW-0808">Transferase</keyword>
<evidence type="ECO:0000259" key="9">
    <source>
        <dbReference type="PROSITE" id="PS50290"/>
    </source>
</evidence>
<comment type="catalytic activity">
    <reaction evidence="1">
        <text>a 1,2-diacyl-sn-glycero-3-phospho-(1D-myo-inositol) + ATP = a 1,2-diacyl-sn-glycero-3-phospho-(1D-myo-inositol 4-phosphate) + ADP + H(+)</text>
        <dbReference type="Rhea" id="RHEA:19877"/>
        <dbReference type="ChEBI" id="CHEBI:15378"/>
        <dbReference type="ChEBI" id="CHEBI:30616"/>
        <dbReference type="ChEBI" id="CHEBI:57880"/>
        <dbReference type="ChEBI" id="CHEBI:58178"/>
        <dbReference type="ChEBI" id="CHEBI:456216"/>
        <dbReference type="EC" id="2.7.1.67"/>
    </reaction>
</comment>
<dbReference type="InterPro" id="IPR036940">
    <property type="entry name" value="PI3/4_kinase_cat_sf"/>
</dbReference>
<dbReference type="PROSITE" id="PS50290">
    <property type="entry name" value="PI3_4_KINASE_3"/>
    <property type="match status" value="1"/>
</dbReference>
<keyword evidence="12" id="KW-1185">Reference proteome</keyword>
<evidence type="ECO:0000256" key="6">
    <source>
        <dbReference type="ARBA" id="ARBA00022777"/>
    </source>
</evidence>
<proteinExistence type="inferred from homology"/>
<dbReference type="GO" id="GO:0005737">
    <property type="term" value="C:cytoplasm"/>
    <property type="evidence" value="ECO:0007669"/>
    <property type="project" value="TreeGrafter"/>
</dbReference>
<dbReference type="PANTHER" id="PTHR10048:SF15">
    <property type="entry name" value="PHOSPHATIDYLINOSITOL 4-KINASE ALPHA"/>
    <property type="match status" value="1"/>
</dbReference>
<dbReference type="InterPro" id="IPR045495">
    <property type="entry name" value="PI4K_N"/>
</dbReference>
<dbReference type="FunFam" id="1.10.1070.11:FF:000012">
    <property type="entry name" value="Phosphatidylinositol 4-kinase alpha 1"/>
    <property type="match status" value="1"/>
</dbReference>
<dbReference type="InterPro" id="IPR011009">
    <property type="entry name" value="Kinase-like_dom_sf"/>
</dbReference>
<dbReference type="GO" id="GO:0048015">
    <property type="term" value="P:phosphatidylinositol-mediated signaling"/>
    <property type="evidence" value="ECO:0007669"/>
    <property type="project" value="TreeGrafter"/>
</dbReference>
<dbReference type="GO" id="GO:0046854">
    <property type="term" value="P:phosphatidylinositol phosphate biosynthetic process"/>
    <property type="evidence" value="ECO:0007669"/>
    <property type="project" value="InterPro"/>
</dbReference>
<evidence type="ECO:0000256" key="8">
    <source>
        <dbReference type="SAM" id="MobiDB-lite"/>
    </source>
</evidence>
<dbReference type="OrthoDB" id="10264149at2759"/>
<dbReference type="InterPro" id="IPR016024">
    <property type="entry name" value="ARM-type_fold"/>
</dbReference>
<evidence type="ECO:0000256" key="5">
    <source>
        <dbReference type="ARBA" id="ARBA00022741"/>
    </source>
</evidence>
<dbReference type="GO" id="GO:0005524">
    <property type="term" value="F:ATP binding"/>
    <property type="evidence" value="ECO:0007669"/>
    <property type="project" value="UniProtKB-KW"/>
</dbReference>
<dbReference type="GeneID" id="63800671"/>
<dbReference type="EC" id="2.7.1.67" evidence="3"/>
<evidence type="ECO:0000313" key="11">
    <source>
        <dbReference type="EMBL" id="ORX69690.1"/>
    </source>
</evidence>
<keyword evidence="7" id="KW-0067">ATP-binding</keyword>
<feature type="domain" description="PI3K/PI4K catalytic" evidence="9">
    <location>
        <begin position="1040"/>
        <end position="1306"/>
    </location>
</feature>
<accession>A0A1Y1W828</accession>
<dbReference type="GO" id="GO:0004430">
    <property type="term" value="F:1-phosphatidylinositol 4-kinase activity"/>
    <property type="evidence" value="ECO:0007669"/>
    <property type="project" value="UniProtKB-EC"/>
</dbReference>
<evidence type="ECO:0000256" key="7">
    <source>
        <dbReference type="ARBA" id="ARBA00022840"/>
    </source>
</evidence>
<dbReference type="CDD" id="cd05167">
    <property type="entry name" value="PI4Kc_III_alpha"/>
    <property type="match status" value="1"/>
</dbReference>
<dbReference type="STRING" id="61395.A0A1Y1W828"/>
<evidence type="ECO:0000256" key="4">
    <source>
        <dbReference type="ARBA" id="ARBA00022679"/>
    </source>
</evidence>
<sequence length="1322" mass="148094">LSTFLPILDALVSARGYAIDKEATAEQISLWRNFWFHMVIRGYVTERSYVKSYGRIFASLASKSPILVHPSSINYLETEIEYNSILQREFSDARLTQLRQALTPIVSPQNSALLRSIGFPQAVFLLAVYHVEVARARAGNCATVLHYFSNSAVTSSNLLPEVESIAELVILAYVRETTSRRWSSGATSVVKAQVRELMVASCHHLEQVSKWAQHFAEKILRAFPQALLDKAVIFTLLELVQLVWKSCKAEQDDQFVPVYWFTSETLGITLQLPDSITYRKTLFARMSACAKRWLEMVGRAAPLELETLLQVYLSTPCDDNLDYEPHIGHSLAIEVGSNIRFGVAVSVNAGALATNSSAFSYRLGLRNYLRGHIGHGRDVLALKKALSEIYAAAKENPGMPLPEGGPGLREVIDLLQHATHQVVADAKADRELARLLVWVPLVLFEESVMRAATHMWTTLIVERADAEVLIMVELTIAWTWLIQQHLGIFSHRFEPKNPFAAKMSYTPSDKSARSRGYAVISRSLNPQTLLIEFLLQRFDSVKHLPSVNFNVVNAILRILQASFANCERITTNALARGPLFMLVHLGFKMLKLGFESSAILESKLRDGLYRMAFRWFALPPRWSFSGSKATLAREIQILIDTRHTIKGDTPVLRSLPSQMPAGATWNANGSGPSTGLTTRGSSSSLQRAQRNQTLLLMLIENEICRMATWANPTDQRIGYLPDVTRFARDKVLTDVGWQNLVVDAWVADPRLAVQLTQRFSNPAVRRELKSLICKFPGELVHEPDALPLLIEQLRGADTLAANGSAGGPFAAGIFNNLGRLLTFREQKFLLYWSPVPPITSTSYLASSYSRNPLALQYSMRALECFPVDITFFYIPQLVQALRHDKSGYVERAIVSSAQISQLFAHQIIWNMNANMYKDEESQVPDALKPTLDRIVETIVGGLSGEDRRYYEKEFDFFGKVTGISGKLKPFIKKSKPEKKRKIDEEMRKIKVEPGVYLPSNPDGTVVDIDYNSGRPLQSHAKAPFMATFIISKPQDAGDEVQELLKESDATKGGKRISSEVITRLSAIFKVGDDCRQDVLALQLIAVFKNIFTSCGLDLYLYPYRVVATAPGCGVIDVIPNSISRDQMGREKVNSLSDYFAIKYHGVDSIQYQQARSNFVQSLAAYSVLSYLLQFKDRHNGNIMIDDQGHIVHIDFGFILDIAPGGITFESAPFKLTTEYIQVMGGSAEAQPYRLFCELCIKAYLACRPYAETIIQIVALMIDSGLPCFKGESTLTKLRGRFQLDKTEREAAQFMADRIADSYENKRTVMYDSFQKATNGIPY</sequence>
<feature type="non-terminal residue" evidence="11">
    <location>
        <position position="1"/>
    </location>
</feature>
<dbReference type="RefSeq" id="XP_040743378.1">
    <property type="nucleotide sequence ID" value="XM_040884023.1"/>
</dbReference>
<keyword evidence="5" id="KW-0547">Nucleotide-binding</keyword>
<feature type="region of interest" description="Disordered" evidence="8">
    <location>
        <begin position="662"/>
        <end position="684"/>
    </location>
</feature>
<protein>
    <recommendedName>
        <fullName evidence="3">1-phosphatidylinositol 4-kinase</fullName>
        <ecNumber evidence="3">2.7.1.67</ecNumber>
    </recommendedName>
</protein>
<dbReference type="InterPro" id="IPR018936">
    <property type="entry name" value="PI3/4_kinase_CS"/>
</dbReference>
<dbReference type="InterPro" id="IPR001263">
    <property type="entry name" value="PI3K_accessory_dom"/>
</dbReference>
<comment type="similarity">
    <text evidence="2">Belongs to the PI3/PI4-kinase family. Type III PI4K subfamily.</text>
</comment>
<evidence type="ECO:0000259" key="10">
    <source>
        <dbReference type="PROSITE" id="PS51545"/>
    </source>
</evidence>
<dbReference type="FunFam" id="1.25.40.70:FF:000011">
    <property type="entry name" value="Phosphatidylinositol 4-kinase alpha"/>
    <property type="match status" value="1"/>
</dbReference>
<dbReference type="EMBL" id="MCFD01000007">
    <property type="protein sequence ID" value="ORX69690.1"/>
    <property type="molecule type" value="Genomic_DNA"/>
</dbReference>
<dbReference type="Gene3D" id="1.10.1070.11">
    <property type="entry name" value="Phosphatidylinositol 3-/4-kinase, catalytic domain"/>
    <property type="match status" value="1"/>
</dbReference>
<name>A0A1Y1W828_9FUNG</name>
<dbReference type="FunFam" id="3.30.1010.10:FF:000014">
    <property type="entry name" value="Phosphatidylinositol 4-kinase STT4"/>
    <property type="match status" value="1"/>
</dbReference>
<organism evidence="11 12">
    <name type="scientific">Linderina pennispora</name>
    <dbReference type="NCBI Taxonomy" id="61395"/>
    <lineage>
        <taxon>Eukaryota</taxon>
        <taxon>Fungi</taxon>
        <taxon>Fungi incertae sedis</taxon>
        <taxon>Zoopagomycota</taxon>
        <taxon>Kickxellomycotina</taxon>
        <taxon>Kickxellomycetes</taxon>
        <taxon>Kickxellales</taxon>
        <taxon>Kickxellaceae</taxon>
        <taxon>Linderina</taxon>
    </lineage>
</organism>
<dbReference type="GO" id="GO:0005886">
    <property type="term" value="C:plasma membrane"/>
    <property type="evidence" value="ECO:0007669"/>
    <property type="project" value="TreeGrafter"/>
</dbReference>
<dbReference type="SMART" id="SM00146">
    <property type="entry name" value="PI3Kc"/>
    <property type="match status" value="1"/>
</dbReference>
<dbReference type="Pfam" id="PF00454">
    <property type="entry name" value="PI3_PI4_kinase"/>
    <property type="match status" value="1"/>
</dbReference>
<feature type="compositionally biased region" description="Low complexity" evidence="8">
    <location>
        <begin position="669"/>
        <end position="684"/>
    </location>
</feature>
<dbReference type="SUPFAM" id="SSF48371">
    <property type="entry name" value="ARM repeat"/>
    <property type="match status" value="1"/>
</dbReference>
<dbReference type="Gene3D" id="1.25.40.70">
    <property type="entry name" value="Phosphatidylinositol 3-kinase, accessory domain (PIK)"/>
    <property type="match status" value="1"/>
</dbReference>
<dbReference type="PROSITE" id="PS00915">
    <property type="entry name" value="PI3_4_KINASE_1"/>
    <property type="match status" value="1"/>
</dbReference>
<keyword evidence="6" id="KW-0418">Kinase</keyword>
<dbReference type="SUPFAM" id="SSF56112">
    <property type="entry name" value="Protein kinase-like (PK-like)"/>
    <property type="match status" value="1"/>
</dbReference>
<dbReference type="Pfam" id="PF00613">
    <property type="entry name" value="PI3Ka"/>
    <property type="match status" value="1"/>
</dbReference>
<feature type="non-terminal residue" evidence="11">
    <location>
        <position position="1322"/>
    </location>
</feature>
<reference evidence="11 12" key="1">
    <citation type="submission" date="2016-07" db="EMBL/GenBank/DDBJ databases">
        <title>Pervasive Adenine N6-methylation of Active Genes in Fungi.</title>
        <authorList>
            <consortium name="DOE Joint Genome Institute"/>
            <person name="Mondo S.J."/>
            <person name="Dannebaum R.O."/>
            <person name="Kuo R.C."/>
            <person name="Labutti K."/>
            <person name="Haridas S."/>
            <person name="Kuo A."/>
            <person name="Salamov A."/>
            <person name="Ahrendt S.R."/>
            <person name="Lipzen A."/>
            <person name="Sullivan W."/>
            <person name="Andreopoulos W.B."/>
            <person name="Clum A."/>
            <person name="Lindquist E."/>
            <person name="Daum C."/>
            <person name="Ramamoorthy G.K."/>
            <person name="Gryganskyi A."/>
            <person name="Culley D."/>
            <person name="Magnuson J.K."/>
            <person name="James T.Y."/>
            <person name="O'Malley M.A."/>
            <person name="Stajich J.E."/>
            <person name="Spatafora J.W."/>
            <person name="Visel A."/>
            <person name="Grigoriev I.V."/>
        </authorList>
    </citation>
    <scope>NUCLEOTIDE SEQUENCE [LARGE SCALE GENOMIC DNA]</scope>
    <source>
        <strain evidence="11 12">ATCC 12442</strain>
    </source>
</reference>
<dbReference type="Pfam" id="PF19274">
    <property type="entry name" value="PI4K_N"/>
    <property type="match status" value="1"/>
</dbReference>
<evidence type="ECO:0000313" key="12">
    <source>
        <dbReference type="Proteomes" id="UP000193922"/>
    </source>
</evidence>